<dbReference type="AlphaFoldDB" id="A0A6S6QSS9"/>
<keyword evidence="3" id="KW-0472">Membrane</keyword>
<gene>
    <name evidence="6" type="ORF">acsn021_12230</name>
</gene>
<organism evidence="6 7">
    <name type="scientific">Anaerocolumna cellulosilytica</name>
    <dbReference type="NCBI Taxonomy" id="433286"/>
    <lineage>
        <taxon>Bacteria</taxon>
        <taxon>Bacillati</taxon>
        <taxon>Bacillota</taxon>
        <taxon>Clostridia</taxon>
        <taxon>Lachnospirales</taxon>
        <taxon>Lachnospiraceae</taxon>
        <taxon>Anaerocolumna</taxon>
    </lineage>
</organism>
<keyword evidence="2" id="KW-0732">Signal</keyword>
<evidence type="ECO:0000256" key="1">
    <source>
        <dbReference type="ARBA" id="ARBA00022475"/>
    </source>
</evidence>
<dbReference type="EMBL" id="AP023367">
    <property type="protein sequence ID" value="BCJ93654.1"/>
    <property type="molecule type" value="Genomic_DNA"/>
</dbReference>
<keyword evidence="5" id="KW-0449">Lipoprotein</keyword>
<dbReference type="Pfam" id="PF13416">
    <property type="entry name" value="SBP_bac_8"/>
    <property type="match status" value="1"/>
</dbReference>
<dbReference type="InterPro" id="IPR006059">
    <property type="entry name" value="SBP"/>
</dbReference>
<evidence type="ECO:0000313" key="7">
    <source>
        <dbReference type="Proteomes" id="UP000515561"/>
    </source>
</evidence>
<dbReference type="PANTHER" id="PTHR43649">
    <property type="entry name" value="ARABINOSE-BINDING PROTEIN-RELATED"/>
    <property type="match status" value="1"/>
</dbReference>
<dbReference type="Gene3D" id="3.40.190.10">
    <property type="entry name" value="Periplasmic binding protein-like II"/>
    <property type="match status" value="2"/>
</dbReference>
<sequence length="536" mass="59501">MKKVKKLTALFLSFTLAASLLAGCSGNKSNTPVEGGDNTGSTDSYTYTGAGPITDKEGAQLSILATNSWYSTVDLTSNDALIVKEVEKRAGVTVDWTMIDPTTYTDAVSPMLASGSDLQDIVYLPDLDLNSSYINSGLFEPLDEHFDSMPNYKAFLDANPTIKASLTAEDGHIYYVPIVGLTDNYLPNVMYNVKWLEQLSMEQPKTLDELVTVLRAFRDNDMNGNGDTTDEIPMSIESKQLPFMFGPAFGLDLVNGFYADDNGTVHYSYYESENYKEYLSFLNSLYEEGLLEVEYTSLTRDQITERFAQNLTGVTFDFSWQMSQLYSKQFPEYDGTTGIIVGGEPLSGNYPGAYTGGNPVKGIFGVTKAGKNLELAVRFLDFAVSEECQDLYVWGIEGESYVVNADNSKSFTEKALTDNLWLQGLGINPPCLPFRNSIPATNVLLPQWHVEVDTKLATMTKPSWPQIYATSEETSTLSQYLVDIQTYVEQMAVAFISGNTSLNEFDSYISTLKNMNVEEIIKIKQAQYDRFSSALK</sequence>
<dbReference type="KEGG" id="acel:acsn021_12230"/>
<evidence type="ECO:0000256" key="2">
    <source>
        <dbReference type="ARBA" id="ARBA00022729"/>
    </source>
</evidence>
<dbReference type="PANTHER" id="PTHR43649:SF33">
    <property type="entry name" value="POLYGALACTURONAN_RHAMNOGALACTURONAN-BINDING PROTEIN YTCQ"/>
    <property type="match status" value="1"/>
</dbReference>
<keyword evidence="4" id="KW-0564">Palmitate</keyword>
<dbReference type="PROSITE" id="PS51257">
    <property type="entry name" value="PROKAR_LIPOPROTEIN"/>
    <property type="match status" value="1"/>
</dbReference>
<reference evidence="6 7" key="1">
    <citation type="journal article" date="2016" name="Int. J. Syst. Evol. Microbiol.">
        <title>Descriptions of Anaerotaenia torta gen. nov., sp. nov. and Anaerocolumna cellulosilytica gen. nov., sp. nov. isolated from a methanogenic reactor of cattle waste.</title>
        <authorList>
            <person name="Uek A."/>
            <person name="Ohtaki Y."/>
            <person name="Kaku N."/>
            <person name="Ueki K."/>
        </authorList>
    </citation>
    <scope>NUCLEOTIDE SEQUENCE [LARGE SCALE GENOMIC DNA]</scope>
    <source>
        <strain evidence="6 7">SN021</strain>
    </source>
</reference>
<keyword evidence="7" id="KW-1185">Reference proteome</keyword>
<evidence type="ECO:0000256" key="5">
    <source>
        <dbReference type="ARBA" id="ARBA00023288"/>
    </source>
</evidence>
<dbReference type="InterPro" id="IPR050490">
    <property type="entry name" value="Bact_solute-bd_prot1"/>
</dbReference>
<accession>A0A6S6QSS9</accession>
<evidence type="ECO:0000256" key="4">
    <source>
        <dbReference type="ARBA" id="ARBA00023139"/>
    </source>
</evidence>
<evidence type="ECO:0000313" key="6">
    <source>
        <dbReference type="EMBL" id="BCJ93654.1"/>
    </source>
</evidence>
<dbReference type="RefSeq" id="WP_184092945.1">
    <property type="nucleotide sequence ID" value="NZ_AP023367.1"/>
</dbReference>
<keyword evidence="1" id="KW-1003">Cell membrane</keyword>
<dbReference type="SUPFAM" id="SSF53850">
    <property type="entry name" value="Periplasmic binding protein-like II"/>
    <property type="match status" value="1"/>
</dbReference>
<proteinExistence type="predicted"/>
<dbReference type="Proteomes" id="UP000515561">
    <property type="component" value="Chromosome"/>
</dbReference>
<name>A0A6S6QSS9_9FIRM</name>
<evidence type="ECO:0000256" key="3">
    <source>
        <dbReference type="ARBA" id="ARBA00023136"/>
    </source>
</evidence>
<protein>
    <submittedName>
        <fullName evidence="6">ABC transporter substrate-binding protein</fullName>
    </submittedName>
</protein>